<keyword evidence="2" id="KW-1185">Reference proteome</keyword>
<gene>
    <name evidence="1" type="ORF">SBAD_LOCUS4236</name>
</gene>
<proteinExistence type="predicted"/>
<accession>A0A183IKU0</accession>
<evidence type="ECO:0000313" key="1">
    <source>
        <dbReference type="EMBL" id="VDP03766.1"/>
    </source>
</evidence>
<dbReference type="PROSITE" id="PS51257">
    <property type="entry name" value="PROKAR_LIPOPROTEIN"/>
    <property type="match status" value="1"/>
</dbReference>
<sequence>MRVISAKNRKSVRVRRRRGSVGRLVVAPSLGGSCPPASSPVADSGRRYDAKQTAIDVTEPVGRLADRPAGSTWNKNDLADLPISAAKVVHPFRSRLPVSRPLSRE</sequence>
<evidence type="ECO:0000313" key="3">
    <source>
        <dbReference type="WBParaSite" id="SBAD_0000442001-mRNA-1"/>
    </source>
</evidence>
<evidence type="ECO:0000313" key="2">
    <source>
        <dbReference type="Proteomes" id="UP000270296"/>
    </source>
</evidence>
<dbReference type="WBParaSite" id="SBAD_0000442001-mRNA-1">
    <property type="protein sequence ID" value="SBAD_0000442001-mRNA-1"/>
    <property type="gene ID" value="SBAD_0000442001"/>
</dbReference>
<protein>
    <submittedName>
        <fullName evidence="3">BAT2_N domain-containing protein</fullName>
    </submittedName>
</protein>
<reference evidence="3" key="1">
    <citation type="submission" date="2016-06" db="UniProtKB">
        <authorList>
            <consortium name="WormBaseParasite"/>
        </authorList>
    </citation>
    <scope>IDENTIFICATION</scope>
</reference>
<dbReference type="EMBL" id="UZAM01008204">
    <property type="protein sequence ID" value="VDP03766.1"/>
    <property type="molecule type" value="Genomic_DNA"/>
</dbReference>
<dbReference type="Proteomes" id="UP000270296">
    <property type="component" value="Unassembled WGS sequence"/>
</dbReference>
<organism evidence="3">
    <name type="scientific">Soboliphyme baturini</name>
    <dbReference type="NCBI Taxonomy" id="241478"/>
    <lineage>
        <taxon>Eukaryota</taxon>
        <taxon>Metazoa</taxon>
        <taxon>Ecdysozoa</taxon>
        <taxon>Nematoda</taxon>
        <taxon>Enoplea</taxon>
        <taxon>Dorylaimia</taxon>
        <taxon>Dioctophymatida</taxon>
        <taxon>Dioctophymatoidea</taxon>
        <taxon>Soboliphymatidae</taxon>
        <taxon>Soboliphyme</taxon>
    </lineage>
</organism>
<reference evidence="1 2" key="2">
    <citation type="submission" date="2018-11" db="EMBL/GenBank/DDBJ databases">
        <authorList>
            <consortium name="Pathogen Informatics"/>
        </authorList>
    </citation>
    <scope>NUCLEOTIDE SEQUENCE [LARGE SCALE GENOMIC DNA]</scope>
</reference>
<name>A0A183IKU0_9BILA</name>
<dbReference type="AlphaFoldDB" id="A0A183IKU0"/>